<accession>A0A8X6R4C2</accession>
<evidence type="ECO:0000313" key="3">
    <source>
        <dbReference type="Proteomes" id="UP000887013"/>
    </source>
</evidence>
<keyword evidence="1" id="KW-1133">Transmembrane helix</keyword>
<dbReference type="EMBL" id="BMAW01040021">
    <property type="protein sequence ID" value="GFU58052.1"/>
    <property type="molecule type" value="Genomic_DNA"/>
</dbReference>
<dbReference type="AlphaFoldDB" id="A0A8X6R4C2"/>
<evidence type="ECO:0000256" key="1">
    <source>
        <dbReference type="SAM" id="Phobius"/>
    </source>
</evidence>
<name>A0A8X6R4C2_NEPPI</name>
<sequence length="172" mass="19535">MCYKRCSFTRTLKALATPVRYSEQALRRWLACKALRREGVVLPAPTKPKEQAKLALYKRRNETLCATGSYRYQRFGLGASYPYGLALVAFQSVLAQMLLHRQVQLCFKSVLLLPALGKSLKYAVKRPLQYGHACFWQFTEKCYSTKLPCEGNIAMVKALALSGIYKQGIKEK</sequence>
<feature type="transmembrane region" description="Helical" evidence="1">
    <location>
        <begin position="81"/>
        <end position="99"/>
    </location>
</feature>
<keyword evidence="1" id="KW-0472">Membrane</keyword>
<keyword evidence="1" id="KW-0812">Transmembrane</keyword>
<comment type="caution">
    <text evidence="2">The sequence shown here is derived from an EMBL/GenBank/DDBJ whole genome shotgun (WGS) entry which is preliminary data.</text>
</comment>
<dbReference type="Proteomes" id="UP000887013">
    <property type="component" value="Unassembled WGS sequence"/>
</dbReference>
<protein>
    <submittedName>
        <fullName evidence="2">Uncharacterized protein</fullName>
    </submittedName>
</protein>
<gene>
    <name evidence="2" type="ORF">NPIL_295471</name>
</gene>
<organism evidence="2 3">
    <name type="scientific">Nephila pilipes</name>
    <name type="common">Giant wood spider</name>
    <name type="synonym">Nephila maculata</name>
    <dbReference type="NCBI Taxonomy" id="299642"/>
    <lineage>
        <taxon>Eukaryota</taxon>
        <taxon>Metazoa</taxon>
        <taxon>Ecdysozoa</taxon>
        <taxon>Arthropoda</taxon>
        <taxon>Chelicerata</taxon>
        <taxon>Arachnida</taxon>
        <taxon>Araneae</taxon>
        <taxon>Araneomorphae</taxon>
        <taxon>Entelegynae</taxon>
        <taxon>Araneoidea</taxon>
        <taxon>Nephilidae</taxon>
        <taxon>Nephila</taxon>
    </lineage>
</organism>
<evidence type="ECO:0000313" key="2">
    <source>
        <dbReference type="EMBL" id="GFU58052.1"/>
    </source>
</evidence>
<keyword evidence="3" id="KW-1185">Reference proteome</keyword>
<proteinExistence type="predicted"/>
<reference evidence="2" key="1">
    <citation type="submission" date="2020-08" db="EMBL/GenBank/DDBJ databases">
        <title>Multicomponent nature underlies the extraordinary mechanical properties of spider dragline silk.</title>
        <authorList>
            <person name="Kono N."/>
            <person name="Nakamura H."/>
            <person name="Mori M."/>
            <person name="Yoshida Y."/>
            <person name="Ohtoshi R."/>
            <person name="Malay A.D."/>
            <person name="Moran D.A.P."/>
            <person name="Tomita M."/>
            <person name="Numata K."/>
            <person name="Arakawa K."/>
        </authorList>
    </citation>
    <scope>NUCLEOTIDE SEQUENCE</scope>
</reference>